<dbReference type="RefSeq" id="WP_114840636.1">
    <property type="nucleotide sequence ID" value="NZ_CP031219.1"/>
</dbReference>
<proteinExistence type="predicted"/>
<dbReference type="Proteomes" id="UP000290092">
    <property type="component" value="Unassembled WGS sequence"/>
</dbReference>
<keyword evidence="2" id="KW-1185">Reference proteome</keyword>
<evidence type="ECO:0008006" key="3">
    <source>
        <dbReference type="Google" id="ProtNLM"/>
    </source>
</evidence>
<gene>
    <name evidence="1" type="ORF">CP985_04125</name>
</gene>
<dbReference type="EMBL" id="NXID01000010">
    <property type="protein sequence ID" value="RXK16350.1"/>
    <property type="molecule type" value="Genomic_DNA"/>
</dbReference>
<dbReference type="KEGG" id="amyt:AMYT_0116"/>
<dbReference type="AlphaFoldDB" id="A0AAX2AJL9"/>
<sequence>MKLNFEALEQIPQIYQLLNQLNEKVENRVEKKWLSTLETAHYLGYSKDSIDSMVKKNEFIQNIHYYQNQRKRMFDKQALDNWVKGITQEDTNNKQLIDNTIEEIISSLAA</sequence>
<evidence type="ECO:0000313" key="1">
    <source>
        <dbReference type="EMBL" id="RXK16350.1"/>
    </source>
</evidence>
<protein>
    <recommendedName>
        <fullName evidence="3">DNA-binding protein</fullName>
    </recommendedName>
</protein>
<reference evidence="1 2" key="1">
    <citation type="submission" date="2017-09" db="EMBL/GenBank/DDBJ databases">
        <title>Genomics of the genus Arcobacter.</title>
        <authorList>
            <person name="Perez-Cataluna A."/>
            <person name="Figueras M.J."/>
            <person name="Salas-Masso N."/>
        </authorList>
    </citation>
    <scope>NUCLEOTIDE SEQUENCE [LARGE SCALE GENOMIC DNA]</scope>
    <source>
        <strain evidence="1 2">CECT 7386</strain>
    </source>
</reference>
<comment type="caution">
    <text evidence="1">The sequence shown here is derived from an EMBL/GenBank/DDBJ whole genome shotgun (WGS) entry which is preliminary data.</text>
</comment>
<evidence type="ECO:0000313" key="2">
    <source>
        <dbReference type="Proteomes" id="UP000290092"/>
    </source>
</evidence>
<accession>A0AAX2AJL9</accession>
<organism evidence="1 2">
    <name type="scientific">Malaciobacter mytili LMG 24559</name>
    <dbReference type="NCBI Taxonomy" id="1032238"/>
    <lineage>
        <taxon>Bacteria</taxon>
        <taxon>Pseudomonadati</taxon>
        <taxon>Campylobacterota</taxon>
        <taxon>Epsilonproteobacteria</taxon>
        <taxon>Campylobacterales</taxon>
        <taxon>Arcobacteraceae</taxon>
        <taxon>Malaciobacter</taxon>
    </lineage>
</organism>
<name>A0AAX2AJL9_9BACT</name>